<evidence type="ECO:0000313" key="3">
    <source>
        <dbReference type="Proteomes" id="UP000070578"/>
    </source>
</evidence>
<dbReference type="InterPro" id="IPR036736">
    <property type="entry name" value="ACP-like_sf"/>
</dbReference>
<organism evidence="2 3">
    <name type="scientific">Candidatus Gallionella acididurans</name>
    <dbReference type="NCBI Taxonomy" id="1796491"/>
    <lineage>
        <taxon>Bacteria</taxon>
        <taxon>Pseudomonadati</taxon>
        <taxon>Pseudomonadota</taxon>
        <taxon>Betaproteobacteria</taxon>
        <taxon>Nitrosomonadales</taxon>
        <taxon>Gallionellaceae</taxon>
        <taxon>Gallionella</taxon>
    </lineage>
</organism>
<evidence type="ECO:0000259" key="1">
    <source>
        <dbReference type="PROSITE" id="PS50075"/>
    </source>
</evidence>
<comment type="caution">
    <text evidence="2">The sequence shown here is derived from an EMBL/GenBank/DDBJ whole genome shotgun (WGS) entry which is preliminary data.</text>
</comment>
<name>A0A139BQ98_9PROT</name>
<evidence type="ECO:0000313" key="2">
    <source>
        <dbReference type="EMBL" id="KXS31170.1"/>
    </source>
</evidence>
<accession>A0A139BQ98</accession>
<proteinExistence type="predicted"/>
<feature type="domain" description="Carrier" evidence="1">
    <location>
        <begin position="10"/>
        <end position="92"/>
    </location>
</feature>
<protein>
    <recommendedName>
        <fullName evidence="1">Carrier domain-containing protein</fullName>
    </recommendedName>
</protein>
<sequence length="94" mass="10420">MNTAADIENTGFEQELAQHIITALNMDMNPAEIDPLAPLHGDDGLGIDSIDVLEISLMITKQYGVQLRSDDANNARIFASLRNLANHVQQYRIK</sequence>
<dbReference type="PROSITE" id="PS50075">
    <property type="entry name" value="CARRIER"/>
    <property type="match status" value="1"/>
</dbReference>
<dbReference type="NCBIfam" id="NF006617">
    <property type="entry name" value="PRK09184.1"/>
    <property type="match status" value="1"/>
</dbReference>
<gene>
    <name evidence="2" type="ORF">AWT59_2713</name>
</gene>
<dbReference type="EMBL" id="LSLI01000094">
    <property type="protein sequence ID" value="KXS31170.1"/>
    <property type="molecule type" value="Genomic_DNA"/>
</dbReference>
<dbReference type="InterPro" id="IPR009081">
    <property type="entry name" value="PP-bd_ACP"/>
</dbReference>
<dbReference type="Gene3D" id="1.10.1200.10">
    <property type="entry name" value="ACP-like"/>
    <property type="match status" value="1"/>
</dbReference>
<reference evidence="2 3" key="2">
    <citation type="submission" date="2016-03" db="EMBL/GenBank/DDBJ databases">
        <title>New uncultured bacterium of the family Gallionellaceae from acid mine drainage: description and reconstruction of genome based on metagenomic analysis of microbial community.</title>
        <authorList>
            <person name="Kadnikov V."/>
            <person name="Ivasenko D."/>
            <person name="Beletsky A."/>
            <person name="Mardanov A."/>
            <person name="Danilova E."/>
            <person name="Pimenov N."/>
            <person name="Karnachuk O."/>
            <person name="Ravin N."/>
        </authorList>
    </citation>
    <scope>NUCLEOTIDE SEQUENCE [LARGE SCALE GENOMIC DNA]</scope>
    <source>
        <strain evidence="2">ShG14-8</strain>
    </source>
</reference>
<dbReference type="SUPFAM" id="SSF47336">
    <property type="entry name" value="ACP-like"/>
    <property type="match status" value="1"/>
</dbReference>
<dbReference type="AlphaFoldDB" id="A0A139BQ98"/>
<dbReference type="Pfam" id="PF00550">
    <property type="entry name" value="PP-binding"/>
    <property type="match status" value="1"/>
</dbReference>
<dbReference type="Proteomes" id="UP000070578">
    <property type="component" value="Unassembled WGS sequence"/>
</dbReference>
<reference evidence="2 3" key="1">
    <citation type="submission" date="2016-02" db="EMBL/GenBank/DDBJ databases">
        <authorList>
            <person name="Wen L."/>
            <person name="He K."/>
            <person name="Yang H."/>
        </authorList>
    </citation>
    <scope>NUCLEOTIDE SEQUENCE [LARGE SCALE GENOMIC DNA]</scope>
    <source>
        <strain evidence="2">ShG14-8</strain>
    </source>
</reference>